<feature type="transmembrane region" description="Helical" evidence="1">
    <location>
        <begin position="57"/>
        <end position="76"/>
    </location>
</feature>
<dbReference type="RefSeq" id="WP_185624471.1">
    <property type="nucleotide sequence ID" value="NZ_JABGBW010000005.1"/>
</dbReference>
<evidence type="ECO:0000313" key="2">
    <source>
        <dbReference type="EMBL" id="MBC2576456.1"/>
    </source>
</evidence>
<accession>A0ABR6TM08</accession>
<keyword evidence="1" id="KW-1133">Transmembrane helix</keyword>
<name>A0ABR6TM08_9FIRM</name>
<gene>
    <name evidence="2" type="ORF">HLB29_07125</name>
</gene>
<proteinExistence type="predicted"/>
<keyword evidence="1" id="KW-0472">Membrane</keyword>
<dbReference type="EMBL" id="JABGBW010000005">
    <property type="protein sequence ID" value="MBC2576456.1"/>
    <property type="molecule type" value="Genomic_DNA"/>
</dbReference>
<dbReference type="Pfam" id="PF10947">
    <property type="entry name" value="DUF2628"/>
    <property type="match status" value="1"/>
</dbReference>
<keyword evidence="3" id="KW-1185">Reference proteome</keyword>
<sequence>MNENYNNMMEDFELFVGQKKAEYYTTRFEMFIDQDAKAGWNWPALFVPTLWMAYRKMYLQSIAYLVITMIISLLAMKIAFIGYFNFVIGFGFPIIANYVYYLHAKSKIEKSYEINDSDEREVFIKKAGGTNVTAIFIMIIVSLAVQLFELHLTGNLEILKSMFL</sequence>
<feature type="transmembrane region" description="Helical" evidence="1">
    <location>
        <begin position="83"/>
        <end position="101"/>
    </location>
</feature>
<protein>
    <submittedName>
        <fullName evidence="2">DUF2628 domain-containing protein</fullName>
    </submittedName>
</protein>
<feature type="transmembrane region" description="Helical" evidence="1">
    <location>
        <begin position="132"/>
        <end position="152"/>
    </location>
</feature>
<reference evidence="2 3" key="1">
    <citation type="submission" date="2020-05" db="EMBL/GenBank/DDBJ databases">
        <title>Draft genome of xy-202 and genomic insight in genome of the genus Peptostreptococcus.</title>
        <authorList>
            <person name="Zhang Z."/>
        </authorList>
    </citation>
    <scope>NUCLEOTIDE SEQUENCE [LARGE SCALE GENOMIC DNA]</scope>
    <source>
        <strain evidence="2 3">DSM 27025</strain>
    </source>
</reference>
<keyword evidence="1" id="KW-0812">Transmembrane</keyword>
<comment type="caution">
    <text evidence="2">The sequence shown here is derived from an EMBL/GenBank/DDBJ whole genome shotgun (WGS) entry which is preliminary data.</text>
</comment>
<organism evidence="2 3">
    <name type="scientific">Peptostreptococcus canis</name>
    <dbReference type="NCBI Taxonomy" id="1159213"/>
    <lineage>
        <taxon>Bacteria</taxon>
        <taxon>Bacillati</taxon>
        <taxon>Bacillota</taxon>
        <taxon>Clostridia</taxon>
        <taxon>Peptostreptococcales</taxon>
        <taxon>Peptostreptococcaceae</taxon>
        <taxon>Peptostreptococcus</taxon>
    </lineage>
</organism>
<evidence type="ECO:0000256" key="1">
    <source>
        <dbReference type="SAM" id="Phobius"/>
    </source>
</evidence>
<evidence type="ECO:0000313" key="3">
    <source>
        <dbReference type="Proteomes" id="UP000713904"/>
    </source>
</evidence>
<dbReference type="Proteomes" id="UP000713904">
    <property type="component" value="Unassembled WGS sequence"/>
</dbReference>
<dbReference type="InterPro" id="IPR024399">
    <property type="entry name" value="DUF2628"/>
</dbReference>